<dbReference type="PIRSF" id="PIRSF006257">
    <property type="entry name" value="UCP006257"/>
    <property type="match status" value="1"/>
</dbReference>
<dbReference type="RefSeq" id="WP_034892486.1">
    <property type="nucleotide sequence ID" value="NZ_JRUQ01000037.1"/>
</dbReference>
<dbReference type="PANTHER" id="PTHR39586:SF1">
    <property type="entry name" value="CYTOPLASMIC PROTEIN"/>
    <property type="match status" value="1"/>
</dbReference>
<dbReference type="InterPro" id="IPR023376">
    <property type="entry name" value="YqcC-like_dom"/>
</dbReference>
<comment type="similarity">
    <text evidence="1">To the N-terminal of E.carotovora exoenzyme regulation regulon ORF1. The C-terminal part is colinear with YqcB.</text>
</comment>
<sequence>MSRENQVLYRLQAIEQLLHDAGLWQSSAPPSEAFNSQEPFCVDTMAPLQWLQWIFLPRMHALLDAGSALPVKLAIAPYYEVALPEDMPERTELLRTLSLFDQLFEHDT</sequence>
<dbReference type="FunFam" id="1.20.1440.40:FF:000001">
    <property type="entry name" value="DUF446 domain protein"/>
    <property type="match status" value="1"/>
</dbReference>
<evidence type="ECO:0000259" key="2">
    <source>
        <dbReference type="Pfam" id="PF04287"/>
    </source>
</evidence>
<dbReference type="AlphaFoldDB" id="A0A0A3Z690"/>
<keyword evidence="4" id="KW-1185">Reference proteome</keyword>
<dbReference type="PANTHER" id="PTHR39586">
    <property type="entry name" value="CYTOPLASMIC PROTEIN-RELATED"/>
    <property type="match status" value="1"/>
</dbReference>
<accession>A0A0A3Z690</accession>
<organism evidence="3 4">
    <name type="scientific">Erwinia typographi</name>
    <dbReference type="NCBI Taxonomy" id="371042"/>
    <lineage>
        <taxon>Bacteria</taxon>
        <taxon>Pseudomonadati</taxon>
        <taxon>Pseudomonadota</taxon>
        <taxon>Gammaproteobacteria</taxon>
        <taxon>Enterobacterales</taxon>
        <taxon>Erwiniaceae</taxon>
        <taxon>Erwinia</taxon>
    </lineage>
</organism>
<reference evidence="3 4" key="1">
    <citation type="submission" date="2014-10" db="EMBL/GenBank/DDBJ databases">
        <title>Genome sequence of Erwinia typographi M043b.</title>
        <authorList>
            <person name="Chan K.-G."/>
            <person name="Tan W.-S."/>
        </authorList>
    </citation>
    <scope>NUCLEOTIDE SEQUENCE [LARGE SCALE GENOMIC DNA]</scope>
    <source>
        <strain evidence="3 4">M043b</strain>
    </source>
</reference>
<dbReference type="GO" id="GO:0044010">
    <property type="term" value="P:single-species biofilm formation"/>
    <property type="evidence" value="ECO:0007669"/>
    <property type="project" value="TreeGrafter"/>
</dbReference>
<dbReference type="Pfam" id="PF04287">
    <property type="entry name" value="DUF446"/>
    <property type="match status" value="1"/>
</dbReference>
<evidence type="ECO:0000256" key="1">
    <source>
        <dbReference type="ARBA" id="ARBA00060999"/>
    </source>
</evidence>
<dbReference type="OrthoDB" id="8794567at2"/>
<evidence type="ECO:0000313" key="3">
    <source>
        <dbReference type="EMBL" id="KGT93284.1"/>
    </source>
</evidence>
<dbReference type="SUPFAM" id="SSF158452">
    <property type="entry name" value="YqcC-like"/>
    <property type="match status" value="1"/>
</dbReference>
<dbReference type="STRING" id="371042.NG99_11470"/>
<protein>
    <recommendedName>
        <fullName evidence="2">YqcC-like domain-containing protein</fullName>
    </recommendedName>
</protein>
<feature type="domain" description="YqcC-like" evidence="2">
    <location>
        <begin position="7"/>
        <end position="103"/>
    </location>
</feature>
<evidence type="ECO:0000313" key="4">
    <source>
        <dbReference type="Proteomes" id="UP000030351"/>
    </source>
</evidence>
<dbReference type="EMBL" id="JRUQ01000037">
    <property type="protein sequence ID" value="KGT93284.1"/>
    <property type="molecule type" value="Genomic_DNA"/>
</dbReference>
<gene>
    <name evidence="3" type="ORF">NG99_11470</name>
</gene>
<comment type="caution">
    <text evidence="3">The sequence shown here is derived from an EMBL/GenBank/DDBJ whole genome shotgun (WGS) entry which is preliminary data.</text>
</comment>
<dbReference type="Gene3D" id="1.20.1440.40">
    <property type="entry name" value="YqcC-like"/>
    <property type="match status" value="1"/>
</dbReference>
<dbReference type="InterPro" id="IPR007384">
    <property type="entry name" value="UCP006257"/>
</dbReference>
<dbReference type="Proteomes" id="UP000030351">
    <property type="component" value="Unassembled WGS sequence"/>
</dbReference>
<dbReference type="InterPro" id="IPR036814">
    <property type="entry name" value="YqcC-like_sf"/>
</dbReference>
<dbReference type="eggNOG" id="COG3098">
    <property type="taxonomic scope" value="Bacteria"/>
</dbReference>
<proteinExistence type="predicted"/>
<name>A0A0A3Z690_9GAMM</name>